<organism evidence="6 7">
    <name type="scientific">Zizania palustris</name>
    <name type="common">Northern wild rice</name>
    <dbReference type="NCBI Taxonomy" id="103762"/>
    <lineage>
        <taxon>Eukaryota</taxon>
        <taxon>Viridiplantae</taxon>
        <taxon>Streptophyta</taxon>
        <taxon>Embryophyta</taxon>
        <taxon>Tracheophyta</taxon>
        <taxon>Spermatophyta</taxon>
        <taxon>Magnoliopsida</taxon>
        <taxon>Liliopsida</taxon>
        <taxon>Poales</taxon>
        <taxon>Poaceae</taxon>
        <taxon>BOP clade</taxon>
        <taxon>Oryzoideae</taxon>
        <taxon>Oryzeae</taxon>
        <taxon>Zizaniinae</taxon>
        <taxon>Zizania</taxon>
    </lineage>
</organism>
<gene>
    <name evidence="6" type="ORF">GUJ93_ZPchr0002g25679</name>
</gene>
<dbReference type="PANTHER" id="PTHR12446:SF35">
    <property type="entry name" value="OS02G0274600 PROTEIN"/>
    <property type="match status" value="1"/>
</dbReference>
<evidence type="ECO:0000313" key="6">
    <source>
        <dbReference type="EMBL" id="KAG8058700.1"/>
    </source>
</evidence>
<dbReference type="OrthoDB" id="6283463at2759"/>
<evidence type="ECO:0000256" key="1">
    <source>
        <dbReference type="ARBA" id="ARBA00004123"/>
    </source>
</evidence>
<evidence type="ECO:0000313" key="7">
    <source>
        <dbReference type="Proteomes" id="UP000729402"/>
    </source>
</evidence>
<dbReference type="Proteomes" id="UP000729402">
    <property type="component" value="Unassembled WGS sequence"/>
</dbReference>
<feature type="compositionally biased region" description="Polar residues" evidence="4">
    <location>
        <begin position="109"/>
        <end position="141"/>
    </location>
</feature>
<dbReference type="EMBL" id="JAAALK010000287">
    <property type="protein sequence ID" value="KAG8058700.1"/>
    <property type="molecule type" value="Genomic_DNA"/>
</dbReference>
<reference evidence="6" key="2">
    <citation type="submission" date="2021-02" db="EMBL/GenBank/DDBJ databases">
        <authorList>
            <person name="Kimball J.A."/>
            <person name="Haas M.W."/>
            <person name="Macchietto M."/>
            <person name="Kono T."/>
            <person name="Duquette J."/>
            <person name="Shao M."/>
        </authorList>
    </citation>
    <scope>NUCLEOTIDE SEQUENCE</scope>
    <source>
        <tissue evidence="6">Fresh leaf tissue</tissue>
    </source>
</reference>
<dbReference type="SMART" id="SM01114">
    <property type="entry name" value="CXC"/>
    <property type="match status" value="1"/>
</dbReference>
<dbReference type="GO" id="GO:0005634">
    <property type="term" value="C:nucleus"/>
    <property type="evidence" value="ECO:0007669"/>
    <property type="project" value="UniProtKB-SubCell"/>
</dbReference>
<dbReference type="InterPro" id="IPR028307">
    <property type="entry name" value="Lin-54_fam"/>
</dbReference>
<dbReference type="AlphaFoldDB" id="A0A8J5RFY8"/>
<accession>A0A8J5RFY8</accession>
<feature type="compositionally biased region" description="Polar residues" evidence="4">
    <location>
        <begin position="335"/>
        <end position="351"/>
    </location>
</feature>
<dbReference type="PANTHER" id="PTHR12446">
    <property type="entry name" value="TESMIN/TSO1-RELATED"/>
    <property type="match status" value="1"/>
</dbReference>
<dbReference type="PROSITE" id="PS51634">
    <property type="entry name" value="CRC"/>
    <property type="match status" value="1"/>
</dbReference>
<protein>
    <recommendedName>
        <fullName evidence="5">CRC domain-containing protein</fullName>
    </recommendedName>
</protein>
<comment type="subcellular location">
    <subcellularLocation>
        <location evidence="1">Nucleus</location>
    </subcellularLocation>
</comment>
<evidence type="ECO:0000256" key="3">
    <source>
        <dbReference type="ARBA" id="ARBA00023242"/>
    </source>
</evidence>
<name>A0A8J5RFY8_ZIZPA</name>
<feature type="compositionally biased region" description="Polar residues" evidence="4">
    <location>
        <begin position="214"/>
        <end position="228"/>
    </location>
</feature>
<sequence>MLNVQKDNSGAVSPVPKHNKGCQCKKSGCLKKYCECFQANILCSKNCRCKDCKNFEGSEERQALVQVDNASDRNRIQQATNVALNGAIGSSGYKSSPVRRRKSQEDSFSEPSTSETQFQPLTQSTGLGQRNVSSPQRKSSKSIFISPLANTIPLSEVNDLLKHVVVACRKLADVFPTQADNKVEMEAEKQSQPNDGLNNDKTKEQNLMEACPNDIQSKPCTDQQNINETGPHFDNASNRPTSPGTQALMCDEQDTTFGNDNYRSSFMAPSCDQSISELKAAQENLLLTGLRDYLRVLATRGKINEIKLMELDSLRHQEQGATTVSCQGEAEDKPLSSNGPETFRIDQTSMPNDEEKENSGC</sequence>
<dbReference type="InterPro" id="IPR033467">
    <property type="entry name" value="Tesmin/TSO1-like_CXC"/>
</dbReference>
<feature type="region of interest" description="Disordered" evidence="4">
    <location>
        <begin position="214"/>
        <end position="243"/>
    </location>
</feature>
<dbReference type="GO" id="GO:0006355">
    <property type="term" value="P:regulation of DNA-templated transcription"/>
    <property type="evidence" value="ECO:0007669"/>
    <property type="project" value="TreeGrafter"/>
</dbReference>
<evidence type="ECO:0000256" key="2">
    <source>
        <dbReference type="ARBA" id="ARBA00007267"/>
    </source>
</evidence>
<keyword evidence="3" id="KW-0539">Nucleus</keyword>
<feature type="domain" description="CRC" evidence="5">
    <location>
        <begin position="1"/>
        <end position="57"/>
    </location>
</feature>
<reference evidence="6" key="1">
    <citation type="journal article" date="2021" name="bioRxiv">
        <title>Whole Genome Assembly and Annotation of Northern Wild Rice, Zizania palustris L., Supports a Whole Genome Duplication in the Zizania Genus.</title>
        <authorList>
            <person name="Haas M."/>
            <person name="Kono T."/>
            <person name="Macchietto M."/>
            <person name="Millas R."/>
            <person name="McGilp L."/>
            <person name="Shao M."/>
            <person name="Duquette J."/>
            <person name="Hirsch C.N."/>
            <person name="Kimball J."/>
        </authorList>
    </citation>
    <scope>NUCLEOTIDE SEQUENCE</scope>
    <source>
        <tissue evidence="6">Fresh leaf tissue</tissue>
    </source>
</reference>
<feature type="compositionally biased region" description="Acidic residues" evidence="4">
    <location>
        <begin position="352"/>
        <end position="361"/>
    </location>
</feature>
<comment type="similarity">
    <text evidence="2">Belongs to the lin-54 family.</text>
</comment>
<dbReference type="Pfam" id="PF03638">
    <property type="entry name" value="TCR"/>
    <property type="match status" value="1"/>
</dbReference>
<evidence type="ECO:0000259" key="5">
    <source>
        <dbReference type="PROSITE" id="PS51634"/>
    </source>
</evidence>
<feature type="region of interest" description="Disordered" evidence="4">
    <location>
        <begin position="320"/>
        <end position="361"/>
    </location>
</feature>
<evidence type="ECO:0000256" key="4">
    <source>
        <dbReference type="SAM" id="MobiDB-lite"/>
    </source>
</evidence>
<feature type="region of interest" description="Disordered" evidence="4">
    <location>
        <begin position="87"/>
        <end position="141"/>
    </location>
</feature>
<proteinExistence type="inferred from homology"/>
<dbReference type="InterPro" id="IPR005172">
    <property type="entry name" value="CRC"/>
</dbReference>
<keyword evidence="7" id="KW-1185">Reference proteome</keyword>
<comment type="caution">
    <text evidence="6">The sequence shown here is derived from an EMBL/GenBank/DDBJ whole genome shotgun (WGS) entry which is preliminary data.</text>
</comment>